<dbReference type="Gene3D" id="3.40.190.10">
    <property type="entry name" value="Periplasmic binding protein-like II"/>
    <property type="match status" value="2"/>
</dbReference>
<evidence type="ECO:0000256" key="2">
    <source>
        <dbReference type="ARBA" id="ARBA00023015"/>
    </source>
</evidence>
<dbReference type="PANTHER" id="PTHR30118:SF15">
    <property type="entry name" value="TRANSCRIPTIONAL REGULATORY PROTEIN"/>
    <property type="match status" value="1"/>
</dbReference>
<dbReference type="InterPro" id="IPR036390">
    <property type="entry name" value="WH_DNA-bd_sf"/>
</dbReference>
<dbReference type="SUPFAM" id="SSF46785">
    <property type="entry name" value="Winged helix' DNA-binding domain"/>
    <property type="match status" value="1"/>
</dbReference>
<keyword evidence="4" id="KW-0804">Transcription</keyword>
<dbReference type="PROSITE" id="PS50931">
    <property type="entry name" value="HTH_LYSR"/>
    <property type="match status" value="1"/>
</dbReference>
<dbReference type="EMBL" id="SNVX01000001">
    <property type="protein sequence ID" value="TDN64097.1"/>
    <property type="molecule type" value="Genomic_DNA"/>
</dbReference>
<gene>
    <name evidence="6" type="ORF">EC847_10120</name>
</gene>
<name>A0A4R6EYS9_SCAGO</name>
<keyword evidence="2" id="KW-0805">Transcription regulation</keyword>
<dbReference type="Proteomes" id="UP000295530">
    <property type="component" value="Unassembled WGS sequence"/>
</dbReference>
<dbReference type="Pfam" id="PF00126">
    <property type="entry name" value="HTH_1"/>
    <property type="match status" value="1"/>
</dbReference>
<dbReference type="InterPro" id="IPR005119">
    <property type="entry name" value="LysR_subst-bd"/>
</dbReference>
<dbReference type="RefSeq" id="WP_125353563.1">
    <property type="nucleotide sequence ID" value="NZ_CP054058.1"/>
</dbReference>
<comment type="caution">
    <text evidence="6">The sequence shown here is derived from an EMBL/GenBank/DDBJ whole genome shotgun (WGS) entry which is preliminary data.</text>
</comment>
<evidence type="ECO:0000259" key="5">
    <source>
        <dbReference type="PROSITE" id="PS50931"/>
    </source>
</evidence>
<evidence type="ECO:0000256" key="1">
    <source>
        <dbReference type="ARBA" id="ARBA00009437"/>
    </source>
</evidence>
<dbReference type="InterPro" id="IPR036388">
    <property type="entry name" value="WH-like_DNA-bd_sf"/>
</dbReference>
<comment type="similarity">
    <text evidence="1">Belongs to the LysR transcriptional regulatory family.</text>
</comment>
<dbReference type="CDD" id="cd08460">
    <property type="entry name" value="PBP2_DntR_like_1"/>
    <property type="match status" value="1"/>
</dbReference>
<organism evidence="6 7">
    <name type="scientific">Scandinavium goeteborgense</name>
    <dbReference type="NCBI Taxonomy" id="1851514"/>
    <lineage>
        <taxon>Bacteria</taxon>
        <taxon>Pseudomonadati</taxon>
        <taxon>Pseudomonadota</taxon>
        <taxon>Gammaproteobacteria</taxon>
        <taxon>Enterobacterales</taxon>
        <taxon>Enterobacteriaceae</taxon>
        <taxon>Scandinavium</taxon>
    </lineage>
</organism>
<dbReference type="AlphaFoldDB" id="A0A4R6EYS9"/>
<accession>A0A4R6EYS9</accession>
<dbReference type="SUPFAM" id="SSF53850">
    <property type="entry name" value="Periplasmic binding protein-like II"/>
    <property type="match status" value="1"/>
</dbReference>
<dbReference type="Gene3D" id="1.10.10.10">
    <property type="entry name" value="Winged helix-like DNA-binding domain superfamily/Winged helix DNA-binding domain"/>
    <property type="match status" value="1"/>
</dbReference>
<evidence type="ECO:0000313" key="7">
    <source>
        <dbReference type="Proteomes" id="UP000295530"/>
    </source>
</evidence>
<dbReference type="OrthoDB" id="8717159at2"/>
<evidence type="ECO:0000256" key="4">
    <source>
        <dbReference type="ARBA" id="ARBA00023163"/>
    </source>
</evidence>
<feature type="domain" description="HTH lysR-type" evidence="5">
    <location>
        <begin position="4"/>
        <end position="61"/>
    </location>
</feature>
<dbReference type="InterPro" id="IPR000847">
    <property type="entry name" value="LysR_HTH_N"/>
</dbReference>
<keyword evidence="7" id="KW-1185">Reference proteome</keyword>
<reference evidence="6 7" key="1">
    <citation type="submission" date="2019-03" db="EMBL/GenBank/DDBJ databases">
        <title>Genomic analyses of the natural microbiome of Caenorhabditis elegans.</title>
        <authorList>
            <person name="Samuel B."/>
        </authorList>
    </citation>
    <scope>NUCLEOTIDE SEQUENCE [LARGE SCALE GENOMIC DNA]</scope>
    <source>
        <strain evidence="6 7">BIGb0156</strain>
    </source>
</reference>
<evidence type="ECO:0000313" key="6">
    <source>
        <dbReference type="EMBL" id="TDN64097.1"/>
    </source>
</evidence>
<evidence type="ECO:0000256" key="3">
    <source>
        <dbReference type="ARBA" id="ARBA00023125"/>
    </source>
</evidence>
<dbReference type="GO" id="GO:0003677">
    <property type="term" value="F:DNA binding"/>
    <property type="evidence" value="ECO:0007669"/>
    <property type="project" value="UniProtKB-KW"/>
</dbReference>
<dbReference type="PANTHER" id="PTHR30118">
    <property type="entry name" value="HTH-TYPE TRANSCRIPTIONAL REGULATOR LEUO-RELATED"/>
    <property type="match status" value="1"/>
</dbReference>
<dbReference type="Pfam" id="PF03466">
    <property type="entry name" value="LysR_substrate"/>
    <property type="match status" value="1"/>
</dbReference>
<dbReference type="InterPro" id="IPR050389">
    <property type="entry name" value="LysR-type_TF"/>
</dbReference>
<dbReference type="GO" id="GO:0003700">
    <property type="term" value="F:DNA-binding transcription factor activity"/>
    <property type="evidence" value="ECO:0007669"/>
    <property type="project" value="InterPro"/>
</dbReference>
<proteinExistence type="inferred from homology"/>
<keyword evidence="3" id="KW-0238">DNA-binding</keyword>
<sequence length="317" mass="34879">MTDPDFNLLIALDALLTEASVAGAARRLNLSTSAMSRTLSRLRDVTGDPLLVRAGRNMVLTPYAEASRDRARNAVLEARAVLQPSTSELNIAQLERVFTLRVNDGFIEAFGPPLIAAVAAMAPDVCLRFSPKPEKSSRFLREGLVDLEIGVLSNMGPEIRVQALYRDRFVGVVRQGHPLAGKAQVSVEEYIAWGHVIASRRGQPSGPVDEALTELGLARKVVSVVPGFPSALAVAKASDLIALVPASFLFQTDNQSRLHAFELPFKTRTITISQLWHPRMEADPAHRWLRQTVLAVCQKHCSEQRDLCEVRQRNQCT</sequence>
<protein>
    <submittedName>
        <fullName evidence="6">LysR family transcriptional regulator</fullName>
    </submittedName>
</protein>